<dbReference type="InterPro" id="IPR024388">
    <property type="entry name" value="Ribosomal_mL58"/>
</dbReference>
<dbReference type="AlphaFoldDB" id="A0A0P9IT92"/>
<dbReference type="OrthoDB" id="6021263at2759"/>
<dbReference type="PANTHER" id="PTHR28266:SF1">
    <property type="entry name" value="LARGE RIBOSOMAL SUBUNIT PROTEIN ML58"/>
    <property type="match status" value="1"/>
</dbReference>
<dbReference type="RefSeq" id="XP_018268647.1">
    <property type="nucleotide sequence ID" value="XM_018417972.1"/>
</dbReference>
<feature type="region of interest" description="Disordered" evidence="1">
    <location>
        <begin position="83"/>
        <end position="117"/>
    </location>
</feature>
<evidence type="ECO:0000313" key="3">
    <source>
        <dbReference type="Proteomes" id="UP000053890"/>
    </source>
</evidence>
<dbReference type="PANTHER" id="PTHR28266">
    <property type="entry name" value="54S RIBOSOMAL PROTEIN L20, MITOCHONDRIAL"/>
    <property type="match status" value="1"/>
</dbReference>
<protein>
    <submittedName>
        <fullName evidence="2">Uncharacterized protein</fullName>
    </submittedName>
</protein>
<feature type="compositionally biased region" description="Low complexity" evidence="1">
    <location>
        <begin position="83"/>
        <end position="98"/>
    </location>
</feature>
<organism evidence="2 3">
    <name type="scientific">Rhodotorula graminis (strain WP1)</name>
    <dbReference type="NCBI Taxonomy" id="578459"/>
    <lineage>
        <taxon>Eukaryota</taxon>
        <taxon>Fungi</taxon>
        <taxon>Dikarya</taxon>
        <taxon>Basidiomycota</taxon>
        <taxon>Pucciniomycotina</taxon>
        <taxon>Microbotryomycetes</taxon>
        <taxon>Sporidiobolales</taxon>
        <taxon>Sporidiobolaceae</taxon>
        <taxon>Rhodotorula</taxon>
    </lineage>
</organism>
<gene>
    <name evidence="2" type="ORF">RHOBADRAFT_55696</name>
</gene>
<sequence>MLARAFTATAPALKQAAPTPLRRTRDPLIASSRAHHFRLDDCGHHFVARPPPSILPPTVPIPHPSTSTLPAALANSPFAHAVATSPLPADSPAAPPSANDHRLPPLRTPAPVASGRTAPLSSTEVAELQQLRRSAPAHWTRSRLARKFGLAQQVVGTLGWGDGPEARRAERARRDQVDARQAKVEQRWGWKKEIAREERRRRRTMCPASCRS</sequence>
<keyword evidence="3" id="KW-1185">Reference proteome</keyword>
<dbReference type="GO" id="GO:0005762">
    <property type="term" value="C:mitochondrial large ribosomal subunit"/>
    <property type="evidence" value="ECO:0007669"/>
    <property type="project" value="TreeGrafter"/>
</dbReference>
<dbReference type="Proteomes" id="UP000053890">
    <property type="component" value="Unassembled WGS sequence"/>
</dbReference>
<name>A0A0P9IT92_RHOGW</name>
<evidence type="ECO:0000256" key="1">
    <source>
        <dbReference type="SAM" id="MobiDB-lite"/>
    </source>
</evidence>
<reference evidence="2 3" key="1">
    <citation type="journal article" date="2015" name="Front. Microbiol.">
        <title>Genome sequence of the plant growth promoting endophytic yeast Rhodotorula graminis WP1.</title>
        <authorList>
            <person name="Firrincieli A."/>
            <person name="Otillar R."/>
            <person name="Salamov A."/>
            <person name="Schmutz J."/>
            <person name="Khan Z."/>
            <person name="Redman R.S."/>
            <person name="Fleck N.D."/>
            <person name="Lindquist E."/>
            <person name="Grigoriev I.V."/>
            <person name="Doty S.L."/>
        </authorList>
    </citation>
    <scope>NUCLEOTIDE SEQUENCE [LARGE SCALE GENOMIC DNA]</scope>
    <source>
        <strain evidence="2 3">WP1</strain>
    </source>
</reference>
<proteinExistence type="predicted"/>
<dbReference type="Pfam" id="PF12824">
    <property type="entry name" value="MRP-L20"/>
    <property type="match status" value="1"/>
</dbReference>
<accession>A0A0P9IT92</accession>
<dbReference type="EMBL" id="KQ474086">
    <property type="protein sequence ID" value="KPV72598.1"/>
    <property type="molecule type" value="Genomic_DNA"/>
</dbReference>
<dbReference type="STRING" id="578459.A0A0P9IT92"/>
<evidence type="ECO:0000313" key="2">
    <source>
        <dbReference type="EMBL" id="KPV72598.1"/>
    </source>
</evidence>
<dbReference type="GeneID" id="28978420"/>
<dbReference type="OMA" id="LGWGDGP"/>
<dbReference type="GO" id="GO:0003735">
    <property type="term" value="F:structural constituent of ribosome"/>
    <property type="evidence" value="ECO:0007669"/>
    <property type="project" value="TreeGrafter"/>
</dbReference>